<evidence type="ECO:0000313" key="3">
    <source>
        <dbReference type="Proteomes" id="UP001218231"/>
    </source>
</evidence>
<evidence type="ECO:0000313" key="2">
    <source>
        <dbReference type="EMBL" id="WCT78893.1"/>
    </source>
</evidence>
<evidence type="ECO:0000256" key="1">
    <source>
        <dbReference type="SAM" id="MobiDB-lite"/>
    </source>
</evidence>
<proteinExistence type="predicted"/>
<gene>
    <name evidence="2" type="ORF">PQ457_08025</name>
</gene>
<dbReference type="Proteomes" id="UP001218231">
    <property type="component" value="Chromosome"/>
</dbReference>
<accession>A0ABY7U0Z5</accession>
<protein>
    <recommendedName>
        <fullName evidence="4">DnaA N-terminal domain-containing protein</fullName>
    </recommendedName>
</protein>
<sequence>MSTETTNWAKQQRCGCPHVKAVLGELANWARPDGVCEFRKVSDIAFVTEISERTVQRALKKLEDPVSAGGLGLIRRIGRRRGDGGIAANGFELVGYIYPGDTLTPTPVSHSHPPRCQSVTYPVTSRRGRGCQSVTPNKDLDLENNTPLNPPKRGRKIRLAISDDWIVPALAELPDNAKACASQWPDGAYAAQAEAFSQYHRGTGQRRADWRALWAAWVIKNHEAVMRQARAGGAPAAQQASTGLAAKVEHAAAKSLETSRSADLHDALREALGAGVWASTIEPAALVFADDGLRVVAPTEFRREQIEARHMAAIHDGLRAIGVGVDWVVVECERAGKRRGRVA</sequence>
<dbReference type="RefSeq" id="WP_273619193.1">
    <property type="nucleotide sequence ID" value="NZ_CP117417.1"/>
</dbReference>
<dbReference type="EMBL" id="CP117417">
    <property type="protein sequence ID" value="WCT78893.1"/>
    <property type="molecule type" value="Genomic_DNA"/>
</dbReference>
<reference evidence="2 3" key="1">
    <citation type="submission" date="2023-02" db="EMBL/GenBank/DDBJ databases">
        <title>Genome sequence of Novosphingobium humi KACC 19094.</title>
        <authorList>
            <person name="Kim S."/>
            <person name="Heo J."/>
            <person name="Kwon S.-W."/>
        </authorList>
    </citation>
    <scope>NUCLEOTIDE SEQUENCE [LARGE SCALE GENOMIC DNA]</scope>
    <source>
        <strain evidence="2 3">KACC 19094</strain>
    </source>
</reference>
<keyword evidence="3" id="KW-1185">Reference proteome</keyword>
<organism evidence="2 3">
    <name type="scientific">Novosphingobium humi</name>
    <dbReference type="NCBI Taxonomy" id="2282397"/>
    <lineage>
        <taxon>Bacteria</taxon>
        <taxon>Pseudomonadati</taxon>
        <taxon>Pseudomonadota</taxon>
        <taxon>Alphaproteobacteria</taxon>
        <taxon>Sphingomonadales</taxon>
        <taxon>Sphingomonadaceae</taxon>
        <taxon>Novosphingobium</taxon>
    </lineage>
</organism>
<name>A0ABY7U0Z5_9SPHN</name>
<evidence type="ECO:0008006" key="4">
    <source>
        <dbReference type="Google" id="ProtNLM"/>
    </source>
</evidence>
<feature type="region of interest" description="Disordered" evidence="1">
    <location>
        <begin position="127"/>
        <end position="154"/>
    </location>
</feature>